<evidence type="ECO:0000256" key="3">
    <source>
        <dbReference type="ARBA" id="ARBA00022840"/>
    </source>
</evidence>
<keyword evidence="6" id="KW-1185">Reference proteome</keyword>
<dbReference type="AlphaFoldDB" id="A0A5K7YW63"/>
<evidence type="ECO:0000256" key="1">
    <source>
        <dbReference type="ARBA" id="ARBA00008791"/>
    </source>
</evidence>
<keyword evidence="3" id="KW-0067">ATP-binding</keyword>
<dbReference type="InterPro" id="IPR006015">
    <property type="entry name" value="Universal_stress_UspA"/>
</dbReference>
<dbReference type="SUPFAM" id="SSF52402">
    <property type="entry name" value="Adenine nucleotide alpha hydrolases-like"/>
    <property type="match status" value="1"/>
</dbReference>
<dbReference type="InterPro" id="IPR014729">
    <property type="entry name" value="Rossmann-like_a/b/a_fold"/>
</dbReference>
<evidence type="ECO:0000313" key="5">
    <source>
        <dbReference type="EMBL" id="BBO72645.1"/>
    </source>
</evidence>
<dbReference type="InterPro" id="IPR006016">
    <property type="entry name" value="UspA"/>
</dbReference>
<evidence type="ECO:0000256" key="2">
    <source>
        <dbReference type="ARBA" id="ARBA00022741"/>
    </source>
</evidence>
<name>A0A5K7YW63_9BACT</name>
<sequence length="174" mass="19137">MIPSFKKILFSTDLSENSRHAFFFAASAATCYGASLTILHVMEKATSSIEADLEAFLGKQKRKELAKFSENTARIALIGKKRDHEMIRNALEFLCTSKEADNERHSYNLHDAIIKSGKVVEEILMTAKEIGSDLIVIGAHKGLISANVVGTTARGVLKRTRVPVLVVPPPNENE</sequence>
<feature type="domain" description="UspA" evidence="4">
    <location>
        <begin position="5"/>
        <end position="168"/>
    </location>
</feature>
<dbReference type="Pfam" id="PF00582">
    <property type="entry name" value="Usp"/>
    <property type="match status" value="1"/>
</dbReference>
<reference evidence="5 6" key="1">
    <citation type="submission" date="2019-11" db="EMBL/GenBank/DDBJ databases">
        <title>Comparative genomics of hydrocarbon-degrading Desulfosarcina strains.</title>
        <authorList>
            <person name="Watanabe M."/>
            <person name="Kojima H."/>
            <person name="Fukui M."/>
        </authorList>
    </citation>
    <scope>NUCLEOTIDE SEQUENCE [LARGE SCALE GENOMIC DNA]</scope>
    <source>
        <strain evidence="5 6">PP31</strain>
    </source>
</reference>
<dbReference type="KEGG" id="dwd:DSCW_00620"/>
<keyword evidence="2" id="KW-0547">Nucleotide-binding</keyword>
<comment type="similarity">
    <text evidence="1">Belongs to the universal stress protein A family.</text>
</comment>
<evidence type="ECO:0000259" key="4">
    <source>
        <dbReference type="Pfam" id="PF00582"/>
    </source>
</evidence>
<evidence type="ECO:0000313" key="6">
    <source>
        <dbReference type="Proteomes" id="UP000427769"/>
    </source>
</evidence>
<dbReference type="Proteomes" id="UP000427769">
    <property type="component" value="Chromosome"/>
</dbReference>
<dbReference type="PRINTS" id="PR01438">
    <property type="entry name" value="UNVRSLSTRESS"/>
</dbReference>
<dbReference type="EMBL" id="AP021875">
    <property type="protein sequence ID" value="BBO72645.1"/>
    <property type="molecule type" value="Genomic_DNA"/>
</dbReference>
<dbReference type="RefSeq" id="WP_155301840.1">
    <property type="nucleotide sequence ID" value="NZ_AP021875.1"/>
</dbReference>
<dbReference type="OrthoDB" id="3217301at2"/>
<dbReference type="Gene3D" id="3.40.50.620">
    <property type="entry name" value="HUPs"/>
    <property type="match status" value="1"/>
</dbReference>
<dbReference type="GO" id="GO:0005524">
    <property type="term" value="F:ATP binding"/>
    <property type="evidence" value="ECO:0007669"/>
    <property type="project" value="UniProtKB-KW"/>
</dbReference>
<accession>A0A5K7YW63</accession>
<gene>
    <name evidence="5" type="ORF">DSCW_00620</name>
</gene>
<dbReference type="PANTHER" id="PTHR46268">
    <property type="entry name" value="STRESS RESPONSE PROTEIN NHAX"/>
    <property type="match status" value="1"/>
</dbReference>
<dbReference type="CDD" id="cd00293">
    <property type="entry name" value="USP-like"/>
    <property type="match status" value="1"/>
</dbReference>
<dbReference type="PANTHER" id="PTHR46268:SF27">
    <property type="entry name" value="UNIVERSAL STRESS PROTEIN RV2623"/>
    <property type="match status" value="1"/>
</dbReference>
<proteinExistence type="inferred from homology"/>
<organism evidence="5 6">
    <name type="scientific">Desulfosarcina widdelii</name>
    <dbReference type="NCBI Taxonomy" id="947919"/>
    <lineage>
        <taxon>Bacteria</taxon>
        <taxon>Pseudomonadati</taxon>
        <taxon>Thermodesulfobacteriota</taxon>
        <taxon>Desulfobacteria</taxon>
        <taxon>Desulfobacterales</taxon>
        <taxon>Desulfosarcinaceae</taxon>
        <taxon>Desulfosarcina</taxon>
    </lineage>
</organism>
<protein>
    <recommendedName>
        <fullName evidence="4">UspA domain-containing protein</fullName>
    </recommendedName>
</protein>